<dbReference type="InterPro" id="IPR007791">
    <property type="entry name" value="DjlA_N"/>
</dbReference>
<dbReference type="RefSeq" id="WP_106543741.1">
    <property type="nucleotide sequence ID" value="NZ_BLAU01000001.1"/>
</dbReference>
<dbReference type="PRINTS" id="PR00625">
    <property type="entry name" value="JDOMAIN"/>
</dbReference>
<dbReference type="Gene3D" id="1.10.287.110">
    <property type="entry name" value="DnaJ domain"/>
    <property type="match status" value="1"/>
</dbReference>
<comment type="caution">
    <text evidence="4">The sequence shown here is derived from an EMBL/GenBank/DDBJ whole genome shotgun (WGS) entry which is preliminary data.</text>
</comment>
<dbReference type="PROSITE" id="PS50076">
    <property type="entry name" value="DNAJ_2"/>
    <property type="match status" value="1"/>
</dbReference>
<reference evidence="4 5" key="1">
    <citation type="submission" date="2018-03" db="EMBL/GenBank/DDBJ databases">
        <title>Genomic Encyclopedia of Archaeal and Bacterial Type Strains, Phase II (KMG-II): from individual species to whole genera.</title>
        <authorList>
            <person name="Goeker M."/>
        </authorList>
    </citation>
    <scope>NUCLEOTIDE SEQUENCE [LARGE SCALE GENOMIC DNA]</scope>
    <source>
        <strain evidence="4 5">DSM 27267</strain>
    </source>
</reference>
<gene>
    <name evidence="3" type="primary">djlA</name>
    <name evidence="4" type="ORF">CLV93_11469</name>
    <name evidence="3" type="ORF">JCM18694_23190</name>
</gene>
<dbReference type="Proteomes" id="UP000240621">
    <property type="component" value="Unassembled WGS sequence"/>
</dbReference>
<evidence type="ECO:0000313" key="3">
    <source>
        <dbReference type="EMBL" id="GET22073.1"/>
    </source>
</evidence>
<dbReference type="SMART" id="SM00271">
    <property type="entry name" value="DnaJ"/>
    <property type="match status" value="1"/>
</dbReference>
<dbReference type="OrthoDB" id="9779622at2"/>
<feature type="transmembrane region" description="Helical" evidence="1">
    <location>
        <begin position="12"/>
        <end position="32"/>
    </location>
</feature>
<evidence type="ECO:0000313" key="5">
    <source>
        <dbReference type="Proteomes" id="UP000240621"/>
    </source>
</evidence>
<dbReference type="CDD" id="cd06257">
    <property type="entry name" value="DnaJ"/>
    <property type="match status" value="1"/>
</dbReference>
<dbReference type="Pfam" id="PF05099">
    <property type="entry name" value="TerB"/>
    <property type="match status" value="1"/>
</dbReference>
<sequence>MGKFAKWIGGGLGWTVLGPIGGLIGFIIGSVIDSADVNINQYQHPYDQTQQRKPTTQGDYIVSLLVLVAAVLKADGKVLRSELDYVKSFFKQNFGVETATEAVKSLKGLLEQNIPVAEVCHQIKRHMDYSSRLQLIHFLFGIAAADREIDPREKVLVKNIAYFLGISDADYNSIESMFVPSTDWAYQVLEISSTASEQEIKKAYRKMAVKYHPDKVSYLGEDVQKAAKEKFQKVNEAYEAIRQERKMV</sequence>
<dbReference type="InterPro" id="IPR029024">
    <property type="entry name" value="TerB-like"/>
</dbReference>
<organism evidence="4 5">
    <name type="scientific">Prolixibacter denitrificans</name>
    <dbReference type="NCBI Taxonomy" id="1541063"/>
    <lineage>
        <taxon>Bacteria</taxon>
        <taxon>Pseudomonadati</taxon>
        <taxon>Bacteroidota</taxon>
        <taxon>Bacteroidia</taxon>
        <taxon>Marinilabiliales</taxon>
        <taxon>Prolixibacteraceae</taxon>
        <taxon>Prolixibacter</taxon>
    </lineage>
</organism>
<dbReference type="EMBL" id="PYGC01000014">
    <property type="protein sequence ID" value="PSK80632.1"/>
    <property type="molecule type" value="Genomic_DNA"/>
</dbReference>
<dbReference type="Gene3D" id="1.10.3680.10">
    <property type="entry name" value="TerB-like"/>
    <property type="match status" value="1"/>
</dbReference>
<name>A0A2P8C6P4_9BACT</name>
<protein>
    <submittedName>
        <fullName evidence="3">Co-chaperone protein DjlA</fullName>
    </submittedName>
    <submittedName>
        <fullName evidence="4">DnaJ like chaperone protein</fullName>
    </submittedName>
</protein>
<dbReference type="PANTHER" id="PTHR24074">
    <property type="entry name" value="CO-CHAPERONE PROTEIN DJLA"/>
    <property type="match status" value="1"/>
</dbReference>
<evidence type="ECO:0000256" key="1">
    <source>
        <dbReference type="SAM" id="Phobius"/>
    </source>
</evidence>
<dbReference type="Proteomes" id="UP000396862">
    <property type="component" value="Unassembled WGS sequence"/>
</dbReference>
<feature type="domain" description="J" evidence="2">
    <location>
        <begin position="184"/>
        <end position="246"/>
    </location>
</feature>
<evidence type="ECO:0000259" key="2">
    <source>
        <dbReference type="PROSITE" id="PS50076"/>
    </source>
</evidence>
<reference evidence="3 6" key="2">
    <citation type="submission" date="2019-10" db="EMBL/GenBank/DDBJ databases">
        <title>Prolixibacter strains distinguished by the presence of nitrate reductase genes were adept at nitrate-dependent anaerobic corrosion of metallic iron and carbon steel.</title>
        <authorList>
            <person name="Iino T."/>
            <person name="Shono N."/>
            <person name="Ito K."/>
            <person name="Nakamura R."/>
            <person name="Sueoka K."/>
            <person name="Harayama S."/>
            <person name="Ohkuma M."/>
        </authorList>
    </citation>
    <scope>NUCLEOTIDE SEQUENCE [LARGE SCALE GENOMIC DNA]</scope>
    <source>
        <strain evidence="3 6">MIC1-1</strain>
    </source>
</reference>
<proteinExistence type="predicted"/>
<keyword evidence="1" id="KW-1133">Transmembrane helix</keyword>
<accession>A0A2P8C6P4</accession>
<dbReference type="SUPFAM" id="SSF158682">
    <property type="entry name" value="TerB-like"/>
    <property type="match status" value="1"/>
</dbReference>
<keyword evidence="1" id="KW-0472">Membrane</keyword>
<dbReference type="InterPro" id="IPR001623">
    <property type="entry name" value="DnaJ_domain"/>
</dbReference>
<evidence type="ECO:0000313" key="6">
    <source>
        <dbReference type="Proteomes" id="UP000396862"/>
    </source>
</evidence>
<evidence type="ECO:0000313" key="4">
    <source>
        <dbReference type="EMBL" id="PSK80632.1"/>
    </source>
</evidence>
<dbReference type="SUPFAM" id="SSF46565">
    <property type="entry name" value="Chaperone J-domain"/>
    <property type="match status" value="1"/>
</dbReference>
<keyword evidence="6" id="KW-1185">Reference proteome</keyword>
<dbReference type="EMBL" id="BLAU01000001">
    <property type="protein sequence ID" value="GET22073.1"/>
    <property type="molecule type" value="Genomic_DNA"/>
</dbReference>
<dbReference type="InterPro" id="IPR050817">
    <property type="entry name" value="DjlA_DnaK_co-chaperone"/>
</dbReference>
<keyword evidence="1" id="KW-0812">Transmembrane</keyword>
<dbReference type="Pfam" id="PF00226">
    <property type="entry name" value="DnaJ"/>
    <property type="match status" value="1"/>
</dbReference>
<dbReference type="AlphaFoldDB" id="A0A2P8C6P4"/>
<dbReference type="InterPro" id="IPR036869">
    <property type="entry name" value="J_dom_sf"/>
</dbReference>